<dbReference type="InterPro" id="IPR015421">
    <property type="entry name" value="PyrdxlP-dep_Trfase_major"/>
</dbReference>
<evidence type="ECO:0000256" key="2">
    <source>
        <dbReference type="ARBA" id="ARBA00009533"/>
    </source>
</evidence>
<dbReference type="PROSITE" id="PS00392">
    <property type="entry name" value="DDC_GAD_HDC_YDC"/>
    <property type="match status" value="1"/>
</dbReference>
<keyword evidence="4" id="KW-0456">Lyase</keyword>
<evidence type="ECO:0000256" key="1">
    <source>
        <dbReference type="ARBA" id="ARBA00001933"/>
    </source>
</evidence>
<dbReference type="PANTHER" id="PTHR11999">
    <property type="entry name" value="GROUP II PYRIDOXAL-5-PHOSPHATE DECARBOXYLASE"/>
    <property type="match status" value="1"/>
</dbReference>
<dbReference type="InterPro" id="IPR010977">
    <property type="entry name" value="Aromatic_deC"/>
</dbReference>
<dbReference type="Gene3D" id="3.90.1150.10">
    <property type="entry name" value="Aspartate Aminotransferase, domain 1"/>
    <property type="match status" value="1"/>
</dbReference>
<accession>A0A6J6CGR2</accession>
<dbReference type="PANTHER" id="PTHR11999:SF165">
    <property type="entry name" value="DECARBOXYLASE, PUTATIVE (AFU_ORTHOLOGUE AFUA_2G04980)-RELATED"/>
    <property type="match status" value="1"/>
</dbReference>
<evidence type="ECO:0000313" key="5">
    <source>
        <dbReference type="EMBL" id="CAB4549028.1"/>
    </source>
</evidence>
<evidence type="ECO:0000256" key="4">
    <source>
        <dbReference type="ARBA" id="ARBA00023239"/>
    </source>
</evidence>
<reference evidence="5" key="1">
    <citation type="submission" date="2020-05" db="EMBL/GenBank/DDBJ databases">
        <authorList>
            <person name="Chiriac C."/>
            <person name="Salcher M."/>
            <person name="Ghai R."/>
            <person name="Kavagutti S V."/>
        </authorList>
    </citation>
    <scope>NUCLEOTIDE SEQUENCE</scope>
</reference>
<dbReference type="AlphaFoldDB" id="A0A6J6CGR2"/>
<comment type="similarity">
    <text evidence="2">Belongs to the group II decarboxylase family.</text>
</comment>
<name>A0A6J6CGR2_9ZZZZ</name>
<comment type="cofactor">
    <cofactor evidence="1">
        <name>pyridoxal 5'-phosphate</name>
        <dbReference type="ChEBI" id="CHEBI:597326"/>
    </cofactor>
</comment>
<dbReference type="SUPFAM" id="SSF53383">
    <property type="entry name" value="PLP-dependent transferases"/>
    <property type="match status" value="1"/>
</dbReference>
<dbReference type="GO" id="GO:0006520">
    <property type="term" value="P:amino acid metabolic process"/>
    <property type="evidence" value="ECO:0007669"/>
    <property type="project" value="InterPro"/>
</dbReference>
<dbReference type="GO" id="GO:0016831">
    <property type="term" value="F:carboxy-lyase activity"/>
    <property type="evidence" value="ECO:0007669"/>
    <property type="project" value="InterPro"/>
</dbReference>
<dbReference type="EMBL" id="CAEZTB010000002">
    <property type="protein sequence ID" value="CAB4549028.1"/>
    <property type="molecule type" value="Genomic_DNA"/>
</dbReference>
<sequence>MHEINEETKALREAIFEYVRVRMNYSPAPLDSSKSEAELLSQAGQTVTEHGLGGQTALKLFEEVLAPATISTDHPGFLSFIPNAATKASSLFDLIVSASSIYGGSWLEGSGAIFAENQVLSWLAKEAGLPASSGGVFAQGGTVGNLSALVAAREAHRDRLSKSGISFTGRLAFIASKEAHSSLKSAAKVMDVDILLARPEENGKLLASAVQEVLESAEPNSVFAIVATGGTTNFGIVDDLRGIGEVANANKIWYHIDGAYGLAGILSPKYKHLFDGSELADSFIVDPHKWLFAPYDACALVYRDPSFARASHTQRGEYLETLNESGLWNPSDYSFGLTRRTRGLPLWFSLATHGVQKYREAIEDSIDLAHQVAELIRGLDYLELVREPELSVVVFERKGWALADYDSWSEKLLKDEIGFVVPSSHQGKPNTRFAIVNPQTSIELLSKILESMK</sequence>
<dbReference type="InterPro" id="IPR015422">
    <property type="entry name" value="PyrdxlP-dep_Trfase_small"/>
</dbReference>
<dbReference type="Gene3D" id="3.40.640.10">
    <property type="entry name" value="Type I PLP-dependent aspartate aminotransferase-like (Major domain)"/>
    <property type="match status" value="1"/>
</dbReference>
<evidence type="ECO:0000256" key="3">
    <source>
        <dbReference type="ARBA" id="ARBA00022898"/>
    </source>
</evidence>
<keyword evidence="3" id="KW-0663">Pyridoxal phosphate</keyword>
<protein>
    <submittedName>
        <fullName evidence="5">Unannotated protein</fullName>
    </submittedName>
</protein>
<proteinExistence type="inferred from homology"/>
<dbReference type="GO" id="GO:0030170">
    <property type="term" value="F:pyridoxal phosphate binding"/>
    <property type="evidence" value="ECO:0007669"/>
    <property type="project" value="InterPro"/>
</dbReference>
<dbReference type="InterPro" id="IPR021115">
    <property type="entry name" value="Pyridoxal-P_BS"/>
</dbReference>
<dbReference type="InterPro" id="IPR002129">
    <property type="entry name" value="PyrdxlP-dep_de-COase"/>
</dbReference>
<dbReference type="InterPro" id="IPR015424">
    <property type="entry name" value="PyrdxlP-dep_Trfase"/>
</dbReference>
<gene>
    <name evidence="5" type="ORF">UFOPK1581_00034</name>
</gene>
<organism evidence="5">
    <name type="scientific">freshwater metagenome</name>
    <dbReference type="NCBI Taxonomy" id="449393"/>
    <lineage>
        <taxon>unclassified sequences</taxon>
        <taxon>metagenomes</taxon>
        <taxon>ecological metagenomes</taxon>
    </lineage>
</organism>
<dbReference type="GO" id="GO:0019752">
    <property type="term" value="P:carboxylic acid metabolic process"/>
    <property type="evidence" value="ECO:0007669"/>
    <property type="project" value="InterPro"/>
</dbReference>
<dbReference type="Pfam" id="PF00282">
    <property type="entry name" value="Pyridoxal_deC"/>
    <property type="match status" value="1"/>
</dbReference>
<dbReference type="GO" id="GO:0005737">
    <property type="term" value="C:cytoplasm"/>
    <property type="evidence" value="ECO:0007669"/>
    <property type="project" value="TreeGrafter"/>
</dbReference>
<dbReference type="PRINTS" id="PR00800">
    <property type="entry name" value="YHDCRBOXLASE"/>
</dbReference>